<dbReference type="EMBL" id="VTEH01000021">
    <property type="protein sequence ID" value="TYR73144.1"/>
    <property type="molecule type" value="Genomic_DNA"/>
</dbReference>
<gene>
    <name evidence="2" type="ORF">FZC79_19765</name>
</gene>
<name>A0A5D4K746_9BACI</name>
<feature type="transmembrane region" description="Helical" evidence="1">
    <location>
        <begin position="31"/>
        <end position="51"/>
    </location>
</feature>
<dbReference type="RefSeq" id="WP_148948456.1">
    <property type="nucleotide sequence ID" value="NZ_VTEH01000021.1"/>
</dbReference>
<protein>
    <submittedName>
        <fullName evidence="2">Uncharacterized protein</fullName>
    </submittedName>
</protein>
<evidence type="ECO:0000313" key="2">
    <source>
        <dbReference type="EMBL" id="TYR73144.1"/>
    </source>
</evidence>
<evidence type="ECO:0000313" key="3">
    <source>
        <dbReference type="Proteomes" id="UP000323317"/>
    </source>
</evidence>
<proteinExistence type="predicted"/>
<evidence type="ECO:0000256" key="1">
    <source>
        <dbReference type="SAM" id="Phobius"/>
    </source>
</evidence>
<comment type="caution">
    <text evidence="2">The sequence shown here is derived from an EMBL/GenBank/DDBJ whole genome shotgun (WGS) entry which is preliminary data.</text>
</comment>
<feature type="transmembrane region" description="Helical" evidence="1">
    <location>
        <begin position="123"/>
        <end position="142"/>
    </location>
</feature>
<dbReference type="Proteomes" id="UP000323317">
    <property type="component" value="Unassembled WGS sequence"/>
</dbReference>
<accession>A0A5D4K746</accession>
<sequence length="152" mass="17703">MVLAVYLVTCWLVVGLLAFIKRSISNREIGFYFLFFTLMNTHLYEIVAAIFKAISFNDDPSKYIAYTLYKCFVVPLVLTFFFVLVFHTTGMIARFMQAVGMLLLIGTFEWFNTSEELVTFAKWSIHFSLLFVTLLMLLGFLCHKVFKRLGWT</sequence>
<keyword evidence="1" id="KW-0812">Transmembrane</keyword>
<feature type="transmembrane region" description="Helical" evidence="1">
    <location>
        <begin position="92"/>
        <end position="111"/>
    </location>
</feature>
<reference evidence="2 3" key="1">
    <citation type="submission" date="2019-08" db="EMBL/GenBank/DDBJ databases">
        <title>Bacillus genomes from the desert of Cuatro Cienegas, Coahuila.</title>
        <authorList>
            <person name="Olmedo-Alvarez G."/>
        </authorList>
    </citation>
    <scope>NUCLEOTIDE SEQUENCE [LARGE SCALE GENOMIC DNA]</scope>
    <source>
        <strain evidence="2 3">CH40_1T</strain>
    </source>
</reference>
<keyword evidence="1" id="KW-0472">Membrane</keyword>
<organism evidence="2 3">
    <name type="scientific">Rossellomorea vietnamensis</name>
    <dbReference type="NCBI Taxonomy" id="218284"/>
    <lineage>
        <taxon>Bacteria</taxon>
        <taxon>Bacillati</taxon>
        <taxon>Bacillota</taxon>
        <taxon>Bacilli</taxon>
        <taxon>Bacillales</taxon>
        <taxon>Bacillaceae</taxon>
        <taxon>Rossellomorea</taxon>
    </lineage>
</organism>
<dbReference type="AlphaFoldDB" id="A0A5D4K746"/>
<feature type="transmembrane region" description="Helical" evidence="1">
    <location>
        <begin position="63"/>
        <end position="85"/>
    </location>
</feature>
<feature type="transmembrane region" description="Helical" evidence="1">
    <location>
        <begin position="6"/>
        <end position="24"/>
    </location>
</feature>
<keyword evidence="1" id="KW-1133">Transmembrane helix</keyword>